<reference evidence="2" key="1">
    <citation type="journal article" date="2019" name="Plant Biotechnol. J.">
        <title>Genome sequencing of the Australian wild diploid species Gossypium australe highlights disease resistance and delayed gland morphogenesis.</title>
        <authorList>
            <person name="Cai Y."/>
            <person name="Cai X."/>
            <person name="Wang Q."/>
            <person name="Wang P."/>
            <person name="Zhang Y."/>
            <person name="Cai C."/>
            <person name="Xu Y."/>
            <person name="Wang K."/>
            <person name="Zhou Z."/>
            <person name="Wang C."/>
            <person name="Geng S."/>
            <person name="Li B."/>
            <person name="Dong Q."/>
            <person name="Hou Y."/>
            <person name="Wang H."/>
            <person name="Ai P."/>
            <person name="Liu Z."/>
            <person name="Yi F."/>
            <person name="Sun M."/>
            <person name="An G."/>
            <person name="Cheng J."/>
            <person name="Zhang Y."/>
            <person name="Shi Q."/>
            <person name="Xie Y."/>
            <person name="Shi X."/>
            <person name="Chang Y."/>
            <person name="Huang F."/>
            <person name="Chen Y."/>
            <person name="Hong S."/>
            <person name="Mi L."/>
            <person name="Sun Q."/>
            <person name="Zhang L."/>
            <person name="Zhou B."/>
            <person name="Peng R."/>
            <person name="Zhang X."/>
            <person name="Liu F."/>
        </authorList>
    </citation>
    <scope>NUCLEOTIDE SEQUENCE [LARGE SCALE GENOMIC DNA]</scope>
    <source>
        <strain evidence="2">cv. PA1801</strain>
    </source>
</reference>
<dbReference type="Gene3D" id="2.40.70.10">
    <property type="entry name" value="Acid Proteases"/>
    <property type="match status" value="1"/>
</dbReference>
<dbReference type="SUPFAM" id="SSF50630">
    <property type="entry name" value="Acid proteases"/>
    <property type="match status" value="1"/>
</dbReference>
<dbReference type="AlphaFoldDB" id="A0A5B6VZ63"/>
<evidence type="ECO:0000313" key="2">
    <source>
        <dbReference type="Proteomes" id="UP000325315"/>
    </source>
</evidence>
<gene>
    <name evidence="1" type="ORF">EPI10_024879</name>
</gene>
<accession>A0A5B6VZ63</accession>
<organism evidence="1 2">
    <name type="scientific">Gossypium australe</name>
    <dbReference type="NCBI Taxonomy" id="47621"/>
    <lineage>
        <taxon>Eukaryota</taxon>
        <taxon>Viridiplantae</taxon>
        <taxon>Streptophyta</taxon>
        <taxon>Embryophyta</taxon>
        <taxon>Tracheophyta</taxon>
        <taxon>Spermatophyta</taxon>
        <taxon>Magnoliopsida</taxon>
        <taxon>eudicotyledons</taxon>
        <taxon>Gunneridae</taxon>
        <taxon>Pentapetalae</taxon>
        <taxon>rosids</taxon>
        <taxon>malvids</taxon>
        <taxon>Malvales</taxon>
        <taxon>Malvaceae</taxon>
        <taxon>Malvoideae</taxon>
        <taxon>Gossypium</taxon>
    </lineage>
</organism>
<evidence type="ECO:0000313" key="1">
    <source>
        <dbReference type="EMBL" id="KAA3474610.1"/>
    </source>
</evidence>
<keyword evidence="2" id="KW-1185">Reference proteome</keyword>
<dbReference type="OrthoDB" id="999913at2759"/>
<dbReference type="CDD" id="cd00303">
    <property type="entry name" value="retropepsin_like"/>
    <property type="match status" value="1"/>
</dbReference>
<proteinExistence type="predicted"/>
<comment type="caution">
    <text evidence="1">The sequence shown here is derived from an EMBL/GenBank/DDBJ whole genome shotgun (WGS) entry which is preliminary data.</text>
</comment>
<name>A0A5B6VZ63_9ROSI</name>
<dbReference type="Proteomes" id="UP000325315">
    <property type="component" value="Unassembled WGS sequence"/>
</dbReference>
<dbReference type="EMBL" id="SMMG02000005">
    <property type="protein sequence ID" value="KAA3474610.1"/>
    <property type="molecule type" value="Genomic_DNA"/>
</dbReference>
<dbReference type="Pfam" id="PF08284">
    <property type="entry name" value="RVP_2"/>
    <property type="match status" value="1"/>
</dbReference>
<dbReference type="InterPro" id="IPR021109">
    <property type="entry name" value="Peptidase_aspartic_dom_sf"/>
</dbReference>
<sequence>MRVATNIGQTKVILLINSGSTHNFINANLVKQLALLVSPMNKLKVIVANGAILVAGGIFRAVQWKVESIQFHTDFYVLPFKECDLVLGRSYNRYWKSSLTFLKNQNDYLHLDYKIIKFL</sequence>
<protein>
    <submittedName>
        <fullName evidence="1">Aspartic peptidase</fullName>
    </submittedName>
</protein>